<organism evidence="2 3">
    <name type="scientific">Flavobacterium amnicola</name>
    <dbReference type="NCBI Taxonomy" id="2506422"/>
    <lineage>
        <taxon>Bacteria</taxon>
        <taxon>Pseudomonadati</taxon>
        <taxon>Bacteroidota</taxon>
        <taxon>Flavobacteriia</taxon>
        <taxon>Flavobacteriales</taxon>
        <taxon>Flavobacteriaceae</taxon>
        <taxon>Flavobacterium</taxon>
    </lineage>
</organism>
<evidence type="ECO:0000256" key="1">
    <source>
        <dbReference type="SAM" id="Phobius"/>
    </source>
</evidence>
<dbReference type="RefSeq" id="WP_129434959.1">
    <property type="nucleotide sequence ID" value="NZ_SBKO01000001.1"/>
</dbReference>
<proteinExistence type="predicted"/>
<keyword evidence="1" id="KW-0472">Membrane</keyword>
<keyword evidence="3" id="KW-1185">Reference proteome</keyword>
<gene>
    <name evidence="2" type="ORF">EQG63_04785</name>
</gene>
<reference evidence="3" key="1">
    <citation type="submission" date="2019-01" db="EMBL/GenBank/DDBJ databases">
        <title>Cytophagaceae bacterium strain CAR-16.</title>
        <authorList>
            <person name="Chen W.-M."/>
        </authorList>
    </citation>
    <scope>NUCLEOTIDE SEQUENCE [LARGE SCALE GENOMIC DNA]</scope>
    <source>
        <strain evidence="3">LLJ-11</strain>
    </source>
</reference>
<accession>A0A4Q1K618</accession>
<keyword evidence="1" id="KW-1133">Transmembrane helix</keyword>
<comment type="caution">
    <text evidence="2">The sequence shown here is derived from an EMBL/GenBank/DDBJ whole genome shotgun (WGS) entry which is preliminary data.</text>
</comment>
<dbReference type="Proteomes" id="UP000290283">
    <property type="component" value="Unassembled WGS sequence"/>
</dbReference>
<name>A0A4Q1K618_9FLAO</name>
<evidence type="ECO:0000313" key="3">
    <source>
        <dbReference type="Proteomes" id="UP000290283"/>
    </source>
</evidence>
<feature type="transmembrane region" description="Helical" evidence="1">
    <location>
        <begin position="229"/>
        <end position="252"/>
    </location>
</feature>
<keyword evidence="1" id="KW-0812">Transmembrane</keyword>
<dbReference type="EMBL" id="SBKO01000001">
    <property type="protein sequence ID" value="RXR21258.1"/>
    <property type="molecule type" value="Genomic_DNA"/>
</dbReference>
<sequence>MIAYLSKIIKINNINVVGVIRKDNDETYHVLTIKKRANAISILAKRTFKNIEELQSKIDSKLPVLLVVDGKGVLNKQINFNEEADINWQKNIDYNSIYFTSYKTENSSFISFCRKNVIDEITSTFKSHNLQLVDVYVGSFLSSLLYKSIQENTILSGDLELEFEEDALVSFTKKETSPVPKKYTIGSDVIYNYELPLYGALVHFFITSKNVEKTQNSNLTLEEVIYKKAFNYFGIFMLVAFFTSLLFSYGLIQFYGSENNELNLQNTYSNQSYQKILNLEKQKQEKLNIINQSGTFSNKYLSFYVYEISRSVPNTIALSELHVFPAGKEIKAEKKINFESNTIRVKGSTYNEDDLNQWLKSVKENNWVRNFEIVSLKKDKNNATLFEIKITITNV</sequence>
<evidence type="ECO:0000313" key="2">
    <source>
        <dbReference type="EMBL" id="RXR21258.1"/>
    </source>
</evidence>
<protein>
    <submittedName>
        <fullName evidence="2">Uncharacterized protein</fullName>
    </submittedName>
</protein>
<dbReference type="AlphaFoldDB" id="A0A4Q1K618"/>
<dbReference type="OrthoDB" id="1489407at2"/>